<dbReference type="PANTHER" id="PTHR34573:SF1">
    <property type="entry name" value="VITAMIN K EPOXIDE REDUCTASE DOMAIN-CONTAINING PROTEIN"/>
    <property type="match status" value="1"/>
</dbReference>
<sequence length="243" mass="26462">MRFIEKHNLAIACFLTCFTLANVSGCSQSVSQAKTTANIPPPAPTASPVANTSQNQPKRTFTPELVKAYINGCQASGGTQEYCNCFIGKIKVALTPDEFDKAGEAFKTGGKIPPVIDKAMQSCQPAPEPKPTAPNPLPNQSAIKITPESEEMLLARHLKKIGAVLYGTYWCPYCDRQKQAFGDAISEIQYVECDPRGSNPRPDLCNSFGVHSYPTWQIKGKAYTGSYDLRSLAEISGYQSSRN</sequence>
<keyword evidence="2" id="KW-0732">Signal</keyword>
<evidence type="ECO:0000313" key="4">
    <source>
        <dbReference type="Proteomes" id="UP000738376"/>
    </source>
</evidence>
<dbReference type="Proteomes" id="UP000738376">
    <property type="component" value="Unassembled WGS sequence"/>
</dbReference>
<reference evidence="3 4" key="1">
    <citation type="submission" date="2020-03" db="EMBL/GenBank/DDBJ databases">
        <title>Draft Genome Sequence of 2-Methylisoborneol Producing Pseudanabaena yagii Strain GIHE-NHR1 Isolated from North Han River in South Korea.</title>
        <authorList>
            <person name="Jeong J."/>
        </authorList>
    </citation>
    <scope>NUCLEOTIDE SEQUENCE [LARGE SCALE GENOMIC DNA]</scope>
    <source>
        <strain evidence="3 4">GIHE-NHR1</strain>
    </source>
</reference>
<comment type="caution">
    <text evidence="3">The sequence shown here is derived from an EMBL/GenBank/DDBJ whole genome shotgun (WGS) entry which is preliminary data.</text>
</comment>
<organism evidence="3 4">
    <name type="scientific">Pseudanabaena yagii GIHE-NHR1</name>
    <dbReference type="NCBI Taxonomy" id="2722753"/>
    <lineage>
        <taxon>Bacteria</taxon>
        <taxon>Bacillati</taxon>
        <taxon>Cyanobacteriota</taxon>
        <taxon>Cyanophyceae</taxon>
        <taxon>Pseudanabaenales</taxon>
        <taxon>Pseudanabaenaceae</taxon>
        <taxon>Pseudanabaena</taxon>
        <taxon>Pseudanabaena yagii</taxon>
    </lineage>
</organism>
<gene>
    <name evidence="3" type="ORF">HC246_17280</name>
</gene>
<feature type="signal peptide" evidence="2">
    <location>
        <begin position="1"/>
        <end position="21"/>
    </location>
</feature>
<dbReference type="SUPFAM" id="SSF52833">
    <property type="entry name" value="Thioredoxin-like"/>
    <property type="match status" value="1"/>
</dbReference>
<proteinExistence type="predicted"/>
<dbReference type="InterPro" id="IPR036249">
    <property type="entry name" value="Thioredoxin-like_sf"/>
</dbReference>
<dbReference type="PANTHER" id="PTHR34573">
    <property type="entry name" value="VKC DOMAIN-CONTAINING PROTEIN"/>
    <property type="match status" value="1"/>
</dbReference>
<dbReference type="Gene3D" id="3.40.30.10">
    <property type="entry name" value="Glutaredoxin"/>
    <property type="match status" value="1"/>
</dbReference>
<evidence type="ECO:0000256" key="1">
    <source>
        <dbReference type="SAM" id="MobiDB-lite"/>
    </source>
</evidence>
<feature type="region of interest" description="Disordered" evidence="1">
    <location>
        <begin position="34"/>
        <end position="57"/>
    </location>
</feature>
<evidence type="ECO:0000313" key="3">
    <source>
        <dbReference type="EMBL" id="NMF59723.1"/>
    </source>
</evidence>
<accession>A0ABX1LU95</accession>
<dbReference type="EMBL" id="JAAVJL010000002">
    <property type="protein sequence ID" value="NMF59723.1"/>
    <property type="molecule type" value="Genomic_DNA"/>
</dbReference>
<name>A0ABX1LU95_9CYAN</name>
<evidence type="ECO:0000256" key="2">
    <source>
        <dbReference type="SAM" id="SignalP"/>
    </source>
</evidence>
<dbReference type="RefSeq" id="WP_169364720.1">
    <property type="nucleotide sequence ID" value="NZ_JAAVJL010000002.1"/>
</dbReference>
<feature type="chain" id="PRO_5047465448" description="Thioredoxin domain-containing protein" evidence="2">
    <location>
        <begin position="22"/>
        <end position="243"/>
    </location>
</feature>
<evidence type="ECO:0008006" key="5">
    <source>
        <dbReference type="Google" id="ProtNLM"/>
    </source>
</evidence>
<keyword evidence="4" id="KW-1185">Reference proteome</keyword>
<protein>
    <recommendedName>
        <fullName evidence="5">Thioredoxin domain-containing protein</fullName>
    </recommendedName>
</protein>